<dbReference type="Proteomes" id="UP000292554">
    <property type="component" value="Unassembled WGS sequence"/>
</dbReference>
<reference evidence="1 2" key="1">
    <citation type="submission" date="2019-02" db="EMBL/GenBank/DDBJ databases">
        <title>Corallincola luteus sp. nov., a marine bacterium isolated from surface sediment of Bohai Sea in China.</title>
        <authorList>
            <person name="Ren Q."/>
        </authorList>
    </citation>
    <scope>NUCLEOTIDE SEQUENCE [LARGE SCALE GENOMIC DNA]</scope>
    <source>
        <strain evidence="1 2">DASS28</strain>
    </source>
</reference>
<accession>A0ABY2AHZ9</accession>
<sequence length="209" mass="23450">MNKCIVFTSFVFLLFGAGCSDSSTPSRDFSFEVQSLDLESQDSGVYESEVAKLKKLADSDNPIAQYRYADLLLHKGSVGDAIPYLQRSIALGEQHSAELLGILYVRNDNKKDDLEGFELLTQAAESGLGTAQLYLGFCFTSDECKLPHNTELSYYWLNMAKDNGSSETNLFIDDVSELIPDKALAMQRYDENVKKVICEMDSSRCYRHM</sequence>
<name>A0ABY2AHZ9_9GAMM</name>
<dbReference type="SUPFAM" id="SSF81901">
    <property type="entry name" value="HCP-like"/>
    <property type="match status" value="1"/>
</dbReference>
<dbReference type="RefSeq" id="WP_131416575.1">
    <property type="nucleotide sequence ID" value="NZ_SJXE01000008.1"/>
</dbReference>
<protein>
    <submittedName>
        <fullName evidence="1">Sel1 repeat family protein</fullName>
    </submittedName>
</protein>
<dbReference type="PROSITE" id="PS51257">
    <property type="entry name" value="PROKAR_LIPOPROTEIN"/>
    <property type="match status" value="1"/>
</dbReference>
<evidence type="ECO:0000313" key="1">
    <source>
        <dbReference type="EMBL" id="TCI02202.1"/>
    </source>
</evidence>
<comment type="caution">
    <text evidence="1">The sequence shown here is derived from an EMBL/GenBank/DDBJ whole genome shotgun (WGS) entry which is preliminary data.</text>
</comment>
<dbReference type="Gene3D" id="1.25.40.10">
    <property type="entry name" value="Tetratricopeptide repeat domain"/>
    <property type="match status" value="1"/>
</dbReference>
<dbReference type="EMBL" id="SJXE01000008">
    <property type="protein sequence ID" value="TCI02202.1"/>
    <property type="molecule type" value="Genomic_DNA"/>
</dbReference>
<proteinExistence type="predicted"/>
<organism evidence="1 2">
    <name type="scientific">Corallincola luteus</name>
    <dbReference type="NCBI Taxonomy" id="1775177"/>
    <lineage>
        <taxon>Bacteria</taxon>
        <taxon>Pseudomonadati</taxon>
        <taxon>Pseudomonadota</taxon>
        <taxon>Gammaproteobacteria</taxon>
        <taxon>Alteromonadales</taxon>
        <taxon>Psychromonadaceae</taxon>
        <taxon>Corallincola</taxon>
    </lineage>
</organism>
<gene>
    <name evidence="1" type="ORF">EZV61_14800</name>
</gene>
<keyword evidence="2" id="KW-1185">Reference proteome</keyword>
<dbReference type="InterPro" id="IPR011990">
    <property type="entry name" value="TPR-like_helical_dom_sf"/>
</dbReference>
<evidence type="ECO:0000313" key="2">
    <source>
        <dbReference type="Proteomes" id="UP000292554"/>
    </source>
</evidence>